<protein>
    <submittedName>
        <fullName evidence="2">Uncharacterized protein</fullName>
    </submittedName>
</protein>
<evidence type="ECO:0000256" key="1">
    <source>
        <dbReference type="SAM" id="MobiDB-lite"/>
    </source>
</evidence>
<evidence type="ECO:0000313" key="2">
    <source>
        <dbReference type="EMBL" id="PAA50141.1"/>
    </source>
</evidence>
<feature type="compositionally biased region" description="Low complexity" evidence="1">
    <location>
        <begin position="346"/>
        <end position="355"/>
    </location>
</feature>
<dbReference type="EMBL" id="NIVC01003709">
    <property type="protein sequence ID" value="PAA50141.1"/>
    <property type="molecule type" value="Genomic_DNA"/>
</dbReference>
<feature type="region of interest" description="Disordered" evidence="1">
    <location>
        <begin position="195"/>
        <end position="623"/>
    </location>
</feature>
<dbReference type="AlphaFoldDB" id="A0A267DLH9"/>
<dbReference type="Proteomes" id="UP000215902">
    <property type="component" value="Unassembled WGS sequence"/>
</dbReference>
<feature type="compositionally biased region" description="Low complexity" evidence="1">
    <location>
        <begin position="28"/>
        <end position="38"/>
    </location>
</feature>
<comment type="caution">
    <text evidence="2">The sequence shown here is derived from an EMBL/GenBank/DDBJ whole genome shotgun (WGS) entry which is preliminary data.</text>
</comment>
<feature type="region of interest" description="Disordered" evidence="1">
    <location>
        <begin position="1"/>
        <end position="49"/>
    </location>
</feature>
<feature type="compositionally biased region" description="Low complexity" evidence="1">
    <location>
        <begin position="427"/>
        <end position="444"/>
    </location>
</feature>
<feature type="compositionally biased region" description="Low complexity" evidence="1">
    <location>
        <begin position="239"/>
        <end position="256"/>
    </location>
</feature>
<feature type="compositionally biased region" description="Polar residues" evidence="1">
    <location>
        <begin position="387"/>
        <end position="414"/>
    </location>
</feature>
<dbReference type="EMBL" id="NIVC01003296">
    <property type="protein sequence ID" value="PAA52125.1"/>
    <property type="molecule type" value="Genomic_DNA"/>
</dbReference>
<feature type="compositionally biased region" description="Polar residues" evidence="1">
    <location>
        <begin position="515"/>
        <end position="529"/>
    </location>
</feature>
<feature type="compositionally biased region" description="Low complexity" evidence="1">
    <location>
        <begin position="573"/>
        <end position="607"/>
    </location>
</feature>
<evidence type="ECO:0000313" key="3">
    <source>
        <dbReference type="EMBL" id="PAA52125.1"/>
    </source>
</evidence>
<feature type="region of interest" description="Disordered" evidence="1">
    <location>
        <begin position="75"/>
        <end position="162"/>
    </location>
</feature>
<feature type="compositionally biased region" description="Basic and acidic residues" evidence="1">
    <location>
        <begin position="1"/>
        <end position="15"/>
    </location>
</feature>
<proteinExistence type="predicted"/>
<feature type="compositionally biased region" description="Low complexity" evidence="1">
    <location>
        <begin position="530"/>
        <end position="561"/>
    </location>
</feature>
<sequence>MKDVNRKLQRRHEGQADDQFNAADTDDSVSSLSSAPAPEEADDRIVLADQLHTDDVARAAANQNNRAYDGYAMDAAGATNSSDSSDDAGNQLHGMQQQNLQLCGPDRAYYTRDTTSIPYRPLGDNENGDDDDSNGDSDNVDDDGDDEGENSDGGFGQFGYYKNAGQGRQSGYAVAYTNSNGLGYASASGAASTKYKAAAAVTASSGSTAASESARPSASTAYSSEKRRQKSGSPPEQAGKTGSSKKQQQQFSGQSSADSTDPSEPKAVHYSQLQYGLDGSSGGPASDRGAKSKKKRREQGVRATIKAQDVQGNRGNEDIDSLLSFIENNPGSRSKKSIAPRSIVHPQLQLPQQQPKQKKHAKDSGKIASDARPKSPPSPSVEDASTAAASEANTQSQPQEPFVDSSTADKTSALQKKLSEEEKESNESAPSSDSVAAPPSSGVVKDGIVNSSAEKRQQQLEFTDFDNLTAPEPVQEDAFSVVLSKKERKRLTKRADATSTIHSAPPPKHKPPRQSADQQGPQAYQQHRQASSAHSASARAHNGAHSAAAPPASAAAAAAAGPSPPNSSQTPASTVRTSSSSRSGSPGVSDTAAATATAAPVATAGAAPQRRPRPLNPAEYEKLLRQKAEENALLRRDLDSCSPNHSQLISFLYSLC</sequence>
<keyword evidence="4" id="KW-1185">Reference proteome</keyword>
<accession>A0A267DLH9</accession>
<feature type="compositionally biased region" description="Low complexity" evidence="1">
    <location>
        <begin position="195"/>
        <end position="214"/>
    </location>
</feature>
<gene>
    <name evidence="3" type="ORF">BOX15_Mlig027903g1</name>
    <name evidence="2" type="ORF">BOX15_Mlig031501g6</name>
</gene>
<organism evidence="2 4">
    <name type="scientific">Macrostomum lignano</name>
    <dbReference type="NCBI Taxonomy" id="282301"/>
    <lineage>
        <taxon>Eukaryota</taxon>
        <taxon>Metazoa</taxon>
        <taxon>Spiralia</taxon>
        <taxon>Lophotrochozoa</taxon>
        <taxon>Platyhelminthes</taxon>
        <taxon>Rhabditophora</taxon>
        <taxon>Macrostomorpha</taxon>
        <taxon>Macrostomida</taxon>
        <taxon>Macrostomidae</taxon>
        <taxon>Macrostomum</taxon>
    </lineage>
</organism>
<evidence type="ECO:0000313" key="4">
    <source>
        <dbReference type="Proteomes" id="UP000215902"/>
    </source>
</evidence>
<reference evidence="2 4" key="1">
    <citation type="submission" date="2017-06" db="EMBL/GenBank/DDBJ databases">
        <title>A platform for efficient transgenesis in Macrostomum lignano, a flatworm model organism for stem cell research.</title>
        <authorList>
            <person name="Berezikov E."/>
        </authorList>
    </citation>
    <scope>NUCLEOTIDE SEQUENCE [LARGE SCALE GENOMIC DNA]</scope>
    <source>
        <strain evidence="2">DV1</strain>
        <tissue evidence="2">Whole organism</tissue>
    </source>
</reference>
<feature type="compositionally biased region" description="Basic and acidic residues" evidence="1">
    <location>
        <begin position="362"/>
        <end position="373"/>
    </location>
</feature>
<name>A0A267DLH9_9PLAT</name>
<feature type="compositionally biased region" description="Acidic residues" evidence="1">
    <location>
        <begin position="126"/>
        <end position="150"/>
    </location>
</feature>